<keyword evidence="1 7" id="KW-0540">Nuclease</keyword>
<organism evidence="11 12">
    <name type="scientific">Carboxydothermus islandicus</name>
    <dbReference type="NCBI Taxonomy" id="661089"/>
    <lineage>
        <taxon>Bacteria</taxon>
        <taxon>Bacillati</taxon>
        <taxon>Bacillota</taxon>
        <taxon>Clostridia</taxon>
        <taxon>Thermoanaerobacterales</taxon>
        <taxon>Thermoanaerobacteraceae</taxon>
        <taxon>Carboxydothermus</taxon>
    </lineage>
</organism>
<dbReference type="OrthoDB" id="9803205at2"/>
<comment type="function">
    <text evidence="7">Endoribonuclease that initiates mRNA decay.</text>
</comment>
<accession>A0A1L8D561</accession>
<protein>
    <recommendedName>
        <fullName evidence="6 7">Ribonuclease Y</fullName>
        <shortName evidence="7">RNase Y</shortName>
        <ecNumber evidence="7 8">3.1.-.-</ecNumber>
    </recommendedName>
</protein>
<dbReference type="GO" id="GO:0016787">
    <property type="term" value="F:hydrolase activity"/>
    <property type="evidence" value="ECO:0007669"/>
    <property type="project" value="UniProtKB-KW"/>
</dbReference>
<dbReference type="InterPro" id="IPR004087">
    <property type="entry name" value="KH_dom"/>
</dbReference>
<dbReference type="NCBIfam" id="TIGR03319">
    <property type="entry name" value="RNase_Y"/>
    <property type="match status" value="1"/>
</dbReference>
<dbReference type="InterPro" id="IPR003607">
    <property type="entry name" value="HD/PDEase_dom"/>
</dbReference>
<evidence type="ECO:0000256" key="5">
    <source>
        <dbReference type="ARBA" id="ARBA00061537"/>
    </source>
</evidence>
<keyword evidence="7" id="KW-1133">Transmembrane helix</keyword>
<evidence type="ECO:0000256" key="9">
    <source>
        <dbReference type="SAM" id="Coils"/>
    </source>
</evidence>
<evidence type="ECO:0000256" key="2">
    <source>
        <dbReference type="ARBA" id="ARBA00022759"/>
    </source>
</evidence>
<dbReference type="SUPFAM" id="SSF109604">
    <property type="entry name" value="HD-domain/PDEase-like"/>
    <property type="match status" value="1"/>
</dbReference>
<dbReference type="Gene3D" id="3.30.1370.10">
    <property type="entry name" value="K Homology domain, type 1"/>
    <property type="match status" value="1"/>
</dbReference>
<dbReference type="PROSITE" id="PS50084">
    <property type="entry name" value="KH_TYPE_1"/>
    <property type="match status" value="1"/>
</dbReference>
<dbReference type="CDD" id="cd00077">
    <property type="entry name" value="HDc"/>
    <property type="match status" value="1"/>
</dbReference>
<evidence type="ECO:0000313" key="11">
    <source>
        <dbReference type="EMBL" id="GAV26319.1"/>
    </source>
</evidence>
<evidence type="ECO:0000256" key="1">
    <source>
        <dbReference type="ARBA" id="ARBA00022722"/>
    </source>
</evidence>
<dbReference type="GO" id="GO:0006402">
    <property type="term" value="P:mRNA catabolic process"/>
    <property type="evidence" value="ECO:0007669"/>
    <property type="project" value="UniProtKB-UniRule"/>
</dbReference>
<dbReference type="Pfam" id="PF12072">
    <property type="entry name" value="RNase_Y_N"/>
    <property type="match status" value="1"/>
</dbReference>
<dbReference type="InterPro" id="IPR006675">
    <property type="entry name" value="HDIG_dom"/>
</dbReference>
<dbReference type="Pfam" id="PF01966">
    <property type="entry name" value="HD"/>
    <property type="match status" value="1"/>
</dbReference>
<feature type="transmembrane region" description="Helical" evidence="7">
    <location>
        <begin position="7"/>
        <end position="24"/>
    </location>
</feature>
<proteinExistence type="inferred from homology"/>
<keyword evidence="7" id="KW-0812">Transmembrane</keyword>
<dbReference type="InterPro" id="IPR022711">
    <property type="entry name" value="RNase_Y_N"/>
</dbReference>
<dbReference type="HAMAP" id="MF_00335">
    <property type="entry name" value="RNase_Y"/>
    <property type="match status" value="1"/>
</dbReference>
<dbReference type="AlphaFoldDB" id="A0A1L8D561"/>
<dbReference type="FunFam" id="1.10.3210.10:FF:000003">
    <property type="entry name" value="Ribonuclease Y"/>
    <property type="match status" value="1"/>
</dbReference>
<dbReference type="InterPro" id="IPR006674">
    <property type="entry name" value="HD_domain"/>
</dbReference>
<dbReference type="GO" id="GO:0004521">
    <property type="term" value="F:RNA endonuclease activity"/>
    <property type="evidence" value="ECO:0007669"/>
    <property type="project" value="UniProtKB-UniRule"/>
</dbReference>
<keyword evidence="7" id="KW-1003">Cell membrane</keyword>
<keyword evidence="4 7" id="KW-0694">RNA-binding</keyword>
<keyword evidence="2 7" id="KW-0255">Endonuclease</keyword>
<dbReference type="RefSeq" id="WP_075866485.1">
    <property type="nucleotide sequence ID" value="NZ_BDJL01000132.1"/>
</dbReference>
<dbReference type="STRING" id="661089.ciss_22520"/>
<dbReference type="InterPro" id="IPR017705">
    <property type="entry name" value="Ribonuclease_Y"/>
</dbReference>
<dbReference type="EMBL" id="BDJL01000132">
    <property type="protein sequence ID" value="GAV26319.1"/>
    <property type="molecule type" value="Genomic_DNA"/>
</dbReference>
<evidence type="ECO:0000259" key="10">
    <source>
        <dbReference type="PROSITE" id="PS51831"/>
    </source>
</evidence>
<keyword evidence="9" id="KW-0175">Coiled coil</keyword>
<dbReference type="InterPro" id="IPR036612">
    <property type="entry name" value="KH_dom_type_1_sf"/>
</dbReference>
<dbReference type="SMART" id="SM00471">
    <property type="entry name" value="HDc"/>
    <property type="match status" value="1"/>
</dbReference>
<dbReference type="Proteomes" id="UP000187338">
    <property type="component" value="Unassembled WGS sequence"/>
</dbReference>
<comment type="subcellular location">
    <subcellularLocation>
        <location evidence="7">Cell membrane</location>
        <topology evidence="7">Single-pass membrane protein</topology>
    </subcellularLocation>
</comment>
<keyword evidence="7" id="KW-0472">Membrane</keyword>
<feature type="coiled-coil region" evidence="9">
    <location>
        <begin position="37"/>
        <end position="177"/>
    </location>
</feature>
<dbReference type="PANTHER" id="PTHR12826">
    <property type="entry name" value="RIBONUCLEASE Y"/>
    <property type="match status" value="1"/>
</dbReference>
<evidence type="ECO:0000256" key="8">
    <source>
        <dbReference type="NCBIfam" id="TIGR03319"/>
    </source>
</evidence>
<evidence type="ECO:0000256" key="7">
    <source>
        <dbReference type="HAMAP-Rule" id="MF_00335"/>
    </source>
</evidence>
<comment type="caution">
    <text evidence="11">The sequence shown here is derived from an EMBL/GenBank/DDBJ whole genome shotgun (WGS) entry which is preliminary data.</text>
</comment>
<name>A0A1L8D561_9THEO</name>
<dbReference type="PANTHER" id="PTHR12826:SF15">
    <property type="entry name" value="RIBONUCLEASE Y"/>
    <property type="match status" value="1"/>
</dbReference>
<dbReference type="EC" id="3.1.-.-" evidence="7 8"/>
<gene>
    <name evidence="7" type="primary">rny</name>
    <name evidence="11" type="ORF">ciss_22520</name>
</gene>
<dbReference type="SUPFAM" id="SSF54791">
    <property type="entry name" value="Eukaryotic type KH-domain (KH-domain type I)"/>
    <property type="match status" value="1"/>
</dbReference>
<keyword evidence="12" id="KW-1185">Reference proteome</keyword>
<comment type="similarity">
    <text evidence="5 7">Belongs to the RNase Y family.</text>
</comment>
<dbReference type="Gene3D" id="1.10.3210.10">
    <property type="entry name" value="Hypothetical protein af1432"/>
    <property type="match status" value="1"/>
</dbReference>
<dbReference type="NCBIfam" id="TIGR00277">
    <property type="entry name" value="HDIG"/>
    <property type="match status" value="1"/>
</dbReference>
<evidence type="ECO:0000256" key="4">
    <source>
        <dbReference type="ARBA" id="ARBA00022884"/>
    </source>
</evidence>
<reference evidence="12" key="1">
    <citation type="submission" date="2016-12" db="EMBL/GenBank/DDBJ databases">
        <title>Draft Genome Sequences od Carboxydothermus pertinax and islandicus, Hydrogenogenic Carboxydotrophic Bacteria.</title>
        <authorList>
            <person name="Fukuyama Y."/>
            <person name="Ohmae K."/>
            <person name="Yoneda Y."/>
            <person name="Yoshida T."/>
            <person name="Sako Y."/>
        </authorList>
    </citation>
    <scope>NUCLEOTIDE SEQUENCE [LARGE SCALE GENOMIC DNA]</scope>
    <source>
        <strain evidence="12">SET</strain>
    </source>
</reference>
<dbReference type="CDD" id="cd22431">
    <property type="entry name" value="KH-I_RNaseY"/>
    <property type="match status" value="1"/>
</dbReference>
<dbReference type="SMART" id="SM00322">
    <property type="entry name" value="KH"/>
    <property type="match status" value="1"/>
</dbReference>
<evidence type="ECO:0000256" key="6">
    <source>
        <dbReference type="ARBA" id="ARBA00073072"/>
    </source>
</evidence>
<dbReference type="FunFam" id="3.30.1370.10:FF:000006">
    <property type="entry name" value="Ribonuclease Y"/>
    <property type="match status" value="1"/>
</dbReference>
<keyword evidence="3 7" id="KW-0378">Hydrolase</keyword>
<sequence>MNLITDLIIAVAGIGVGVAAGYVLRKNIAEAAIGSAEAQAQKIIDEATKAAEAKKREAVLEAKEEILKMKNEVEREHRERRQELQRLERRLLSKEETLDRKIESFERKEEQLAKKEQEIENLRQSLEETLQKELAELERISGLSTEEARELLLKQVEEEVQQEMALLIKEIETKAKEEAEKRAREIITLAIQRCAADHAAETTVTVVALPNDEMKGRIIGREGRNIRTFESLTGVDLIIDDTPEAVILSGFDPIRREIARRALEKLIQDGRIHPARIEEMVERATREVEQDIREAGEQAAFEVNVHGLHPEIIKLLGRLKFRTSYGQNILKHSIEVAHLAGLMAAELGADVNLAKRAGLLHDIGKAVDHEVEGSHVEIGVELAKKYREHPEVLHAIATHHGDEEPKTVEAVLVQAADAISAARPGARRETLEAYLKRLEKLEGIANEFEGVEKSYAIQAGREIRILVKPEKIDDLASVRLAREIAKKIEEEVEYPGQIKVTVIRETRAVDYAK</sequence>
<evidence type="ECO:0000256" key="3">
    <source>
        <dbReference type="ARBA" id="ARBA00022801"/>
    </source>
</evidence>
<feature type="domain" description="HD" evidence="10">
    <location>
        <begin position="329"/>
        <end position="422"/>
    </location>
</feature>
<dbReference type="PROSITE" id="PS51831">
    <property type="entry name" value="HD"/>
    <property type="match status" value="1"/>
</dbReference>
<dbReference type="GO" id="GO:0005886">
    <property type="term" value="C:plasma membrane"/>
    <property type="evidence" value="ECO:0007669"/>
    <property type="project" value="UniProtKB-SubCell"/>
</dbReference>
<dbReference type="InterPro" id="IPR004088">
    <property type="entry name" value="KH_dom_type_1"/>
</dbReference>
<evidence type="ECO:0000313" key="12">
    <source>
        <dbReference type="Proteomes" id="UP000187338"/>
    </source>
</evidence>
<dbReference type="GO" id="GO:0003723">
    <property type="term" value="F:RNA binding"/>
    <property type="evidence" value="ECO:0007669"/>
    <property type="project" value="UniProtKB-UniRule"/>
</dbReference>
<dbReference type="Pfam" id="PF00013">
    <property type="entry name" value="KH_1"/>
    <property type="match status" value="1"/>
</dbReference>